<dbReference type="GO" id="GO:0016020">
    <property type="term" value="C:membrane"/>
    <property type="evidence" value="ECO:0007669"/>
    <property type="project" value="UniProtKB-SubCell"/>
</dbReference>
<dbReference type="CDD" id="cd00637">
    <property type="entry name" value="7tm_classA_rhodopsin-like"/>
    <property type="match status" value="1"/>
</dbReference>
<protein>
    <recommendedName>
        <fullName evidence="6">G-protein coupled receptors family 1 profile domain-containing protein</fullName>
    </recommendedName>
</protein>
<reference evidence="7" key="1">
    <citation type="submission" date="2023-07" db="EMBL/GenBank/DDBJ databases">
        <authorList>
            <consortium name="CYATHOMIX"/>
        </authorList>
    </citation>
    <scope>NUCLEOTIDE SEQUENCE</scope>
    <source>
        <strain evidence="7">N/A</strain>
    </source>
</reference>
<evidence type="ECO:0000256" key="5">
    <source>
        <dbReference type="SAM" id="Phobius"/>
    </source>
</evidence>
<feature type="transmembrane region" description="Helical" evidence="5">
    <location>
        <begin position="92"/>
        <end position="113"/>
    </location>
</feature>
<feature type="transmembrane region" description="Helical" evidence="5">
    <location>
        <begin position="133"/>
        <end position="155"/>
    </location>
</feature>
<accession>A0AA36DM29</accession>
<feature type="domain" description="G-protein coupled receptors family 1 profile" evidence="6">
    <location>
        <begin position="34"/>
        <end position="149"/>
    </location>
</feature>
<evidence type="ECO:0000313" key="7">
    <source>
        <dbReference type="EMBL" id="CAJ0588928.1"/>
    </source>
</evidence>
<dbReference type="InterPro" id="IPR019430">
    <property type="entry name" value="7TM_GPCR_serpentine_rcpt_Srx"/>
</dbReference>
<sequence length="173" mass="19440">MNTTGSIASVVIAIHDFQLAAIIIFLVSSIGTICNLLVAFFTSRLPSLSNPFGRLSASQSTGEMILCITFALYYSPMVYFDISSMKRNAHHVGLLLLISYNICIISHLVIALNRMCAICFPLSYEKAFSHRNTSIMIAVIWIVSFVLPICLHGMGEIFQHRYRDKKDYEYSTE</sequence>
<gene>
    <name evidence="7" type="ORF">CYNAS_LOCUS911</name>
</gene>
<evidence type="ECO:0000256" key="4">
    <source>
        <dbReference type="ARBA" id="ARBA00023136"/>
    </source>
</evidence>
<keyword evidence="2 5" id="KW-0812">Transmembrane</keyword>
<dbReference type="Gene3D" id="1.20.1070.10">
    <property type="entry name" value="Rhodopsin 7-helix transmembrane proteins"/>
    <property type="match status" value="1"/>
</dbReference>
<evidence type="ECO:0000256" key="3">
    <source>
        <dbReference type="ARBA" id="ARBA00022989"/>
    </source>
</evidence>
<dbReference type="InterPro" id="IPR017452">
    <property type="entry name" value="GPCR_Rhodpsn_7TM"/>
</dbReference>
<dbReference type="PANTHER" id="PTHR23017:SF44">
    <property type="entry name" value="G-PROTEIN COUPLED RECEPTORS FAMILY 1 PROFILE DOMAIN-CONTAINING PROTEIN"/>
    <property type="match status" value="1"/>
</dbReference>
<evidence type="ECO:0000256" key="1">
    <source>
        <dbReference type="ARBA" id="ARBA00004370"/>
    </source>
</evidence>
<comment type="subcellular location">
    <subcellularLocation>
        <location evidence="1">Membrane</location>
    </subcellularLocation>
</comment>
<keyword evidence="3 5" id="KW-1133">Transmembrane helix</keyword>
<evidence type="ECO:0000259" key="6">
    <source>
        <dbReference type="PROSITE" id="PS50262"/>
    </source>
</evidence>
<evidence type="ECO:0000313" key="8">
    <source>
        <dbReference type="Proteomes" id="UP001176961"/>
    </source>
</evidence>
<dbReference type="Proteomes" id="UP001176961">
    <property type="component" value="Unassembled WGS sequence"/>
</dbReference>
<dbReference type="AlphaFoldDB" id="A0AA36DM29"/>
<dbReference type="SUPFAM" id="SSF81321">
    <property type="entry name" value="Family A G protein-coupled receptor-like"/>
    <property type="match status" value="1"/>
</dbReference>
<dbReference type="PROSITE" id="PS50262">
    <property type="entry name" value="G_PROTEIN_RECEP_F1_2"/>
    <property type="match status" value="1"/>
</dbReference>
<feature type="transmembrane region" description="Helical" evidence="5">
    <location>
        <begin position="19"/>
        <end position="41"/>
    </location>
</feature>
<organism evidence="7 8">
    <name type="scientific">Cylicocyclus nassatus</name>
    <name type="common">Nematode worm</name>
    <dbReference type="NCBI Taxonomy" id="53992"/>
    <lineage>
        <taxon>Eukaryota</taxon>
        <taxon>Metazoa</taxon>
        <taxon>Ecdysozoa</taxon>
        <taxon>Nematoda</taxon>
        <taxon>Chromadorea</taxon>
        <taxon>Rhabditida</taxon>
        <taxon>Rhabditina</taxon>
        <taxon>Rhabditomorpha</taxon>
        <taxon>Strongyloidea</taxon>
        <taxon>Strongylidae</taxon>
        <taxon>Cylicocyclus</taxon>
    </lineage>
</organism>
<dbReference type="PANTHER" id="PTHR23017">
    <property type="entry name" value="SERPENTINE RECEPTOR, CLASS X"/>
    <property type="match status" value="1"/>
</dbReference>
<dbReference type="EMBL" id="CATQJL010000001">
    <property type="protein sequence ID" value="CAJ0588928.1"/>
    <property type="molecule type" value="Genomic_DNA"/>
</dbReference>
<proteinExistence type="predicted"/>
<feature type="transmembrane region" description="Helical" evidence="5">
    <location>
        <begin position="61"/>
        <end position="80"/>
    </location>
</feature>
<keyword evidence="4 5" id="KW-0472">Membrane</keyword>
<name>A0AA36DM29_CYLNA</name>
<comment type="caution">
    <text evidence="7">The sequence shown here is derived from an EMBL/GenBank/DDBJ whole genome shotgun (WGS) entry which is preliminary data.</text>
</comment>
<dbReference type="Pfam" id="PF10328">
    <property type="entry name" value="7TM_GPCR_Srx"/>
    <property type="match status" value="1"/>
</dbReference>
<evidence type="ECO:0000256" key="2">
    <source>
        <dbReference type="ARBA" id="ARBA00022692"/>
    </source>
</evidence>
<keyword evidence="8" id="KW-1185">Reference proteome</keyword>